<sequence length="532" mass="61372">MGHRKPFFQHHPRLPTSTQWGSTSDTGVTTAYAPPTTEESVKMIIDTFDNLRPFITKSLKTMDENFLHFYKEFDHFEKQLDDIHHHLDRIPARVQDHLTQVTLRLREEQEKQGEEQKVAIEAIQQELEELRKDREEMQRKLEKQEVDLRLAQLRAISVEKEREDAEYEDMFQRTRKNLEEEAQAIPTTSPVPNSKMETVAYTLHVTSSTQDRHPKFSRNEIRKAFMALRTRLIKFSTSSALHLGALNAMDLESQANDMFCPPAIWNSLTTNQRAYRVMAAVFKGLFRHILRPGVSSLDVKEKDTTSAQPSKPVRRAANEIWAALKPLIRFIFASNQRQVFREIVSICQEAVQLKIHLEQHQGYKIEVPRGVADWGEHGWDQVIKCLKAMEWLQIRGMEGDKRASREWVAVPFGALTMTVDGKKFVMEKCWVVAGPTSHKVNSKARARSDGSKAVRMKRRSVVEDTVSETVDTGTIVGNSIPGSFPVDSDFKTEEKVDKPGERPRRKRENSPRVVTKTQRERIRRLFVESDSE</sequence>
<protein>
    <submittedName>
        <fullName evidence="3">Uncharacterized protein</fullName>
    </submittedName>
</protein>
<keyword evidence="4" id="KW-1185">Reference proteome</keyword>
<organism evidence="3 4">
    <name type="scientific">Podospora australis</name>
    <dbReference type="NCBI Taxonomy" id="1536484"/>
    <lineage>
        <taxon>Eukaryota</taxon>
        <taxon>Fungi</taxon>
        <taxon>Dikarya</taxon>
        <taxon>Ascomycota</taxon>
        <taxon>Pezizomycotina</taxon>
        <taxon>Sordariomycetes</taxon>
        <taxon>Sordariomycetidae</taxon>
        <taxon>Sordariales</taxon>
        <taxon>Podosporaceae</taxon>
        <taxon>Podospora</taxon>
    </lineage>
</organism>
<accession>A0AAN6WM50</accession>
<keyword evidence="1" id="KW-0175">Coiled coil</keyword>
<feature type="coiled-coil region" evidence="1">
    <location>
        <begin position="106"/>
        <end position="154"/>
    </location>
</feature>
<reference evidence="3" key="2">
    <citation type="submission" date="2023-05" db="EMBL/GenBank/DDBJ databases">
        <authorList>
            <consortium name="Lawrence Berkeley National Laboratory"/>
            <person name="Steindorff A."/>
            <person name="Hensen N."/>
            <person name="Bonometti L."/>
            <person name="Westerberg I."/>
            <person name="Brannstrom I.O."/>
            <person name="Guillou S."/>
            <person name="Cros-Aarteil S."/>
            <person name="Calhoun S."/>
            <person name="Haridas S."/>
            <person name="Kuo A."/>
            <person name="Mondo S."/>
            <person name="Pangilinan J."/>
            <person name="Riley R."/>
            <person name="Labutti K."/>
            <person name="Andreopoulos B."/>
            <person name="Lipzen A."/>
            <person name="Chen C."/>
            <person name="Yanf M."/>
            <person name="Daum C."/>
            <person name="Ng V."/>
            <person name="Clum A."/>
            <person name="Ohm R."/>
            <person name="Martin F."/>
            <person name="Silar P."/>
            <person name="Natvig D."/>
            <person name="Lalanne C."/>
            <person name="Gautier V."/>
            <person name="Ament-Velasquez S.L."/>
            <person name="Kruys A."/>
            <person name="Hutchinson M.I."/>
            <person name="Powell A.J."/>
            <person name="Barry K."/>
            <person name="Miller A.N."/>
            <person name="Grigoriev I.V."/>
            <person name="Debuchy R."/>
            <person name="Gladieux P."/>
            <person name="Thoren M.H."/>
            <person name="Johannesson H."/>
        </authorList>
    </citation>
    <scope>NUCLEOTIDE SEQUENCE</scope>
    <source>
        <strain evidence="3">PSN309</strain>
    </source>
</reference>
<evidence type="ECO:0000313" key="3">
    <source>
        <dbReference type="EMBL" id="KAK4182832.1"/>
    </source>
</evidence>
<reference evidence="3" key="1">
    <citation type="journal article" date="2023" name="Mol. Phylogenet. Evol.">
        <title>Genome-scale phylogeny and comparative genomics of the fungal order Sordariales.</title>
        <authorList>
            <person name="Hensen N."/>
            <person name="Bonometti L."/>
            <person name="Westerberg I."/>
            <person name="Brannstrom I.O."/>
            <person name="Guillou S."/>
            <person name="Cros-Aarteil S."/>
            <person name="Calhoun S."/>
            <person name="Haridas S."/>
            <person name="Kuo A."/>
            <person name="Mondo S."/>
            <person name="Pangilinan J."/>
            <person name="Riley R."/>
            <person name="LaButti K."/>
            <person name="Andreopoulos B."/>
            <person name="Lipzen A."/>
            <person name="Chen C."/>
            <person name="Yan M."/>
            <person name="Daum C."/>
            <person name="Ng V."/>
            <person name="Clum A."/>
            <person name="Steindorff A."/>
            <person name="Ohm R.A."/>
            <person name="Martin F."/>
            <person name="Silar P."/>
            <person name="Natvig D.O."/>
            <person name="Lalanne C."/>
            <person name="Gautier V."/>
            <person name="Ament-Velasquez S.L."/>
            <person name="Kruys A."/>
            <person name="Hutchinson M.I."/>
            <person name="Powell A.J."/>
            <person name="Barry K."/>
            <person name="Miller A.N."/>
            <person name="Grigoriev I.V."/>
            <person name="Debuchy R."/>
            <person name="Gladieux P."/>
            <person name="Hiltunen Thoren M."/>
            <person name="Johannesson H."/>
        </authorList>
    </citation>
    <scope>NUCLEOTIDE SEQUENCE</scope>
    <source>
        <strain evidence="3">PSN309</strain>
    </source>
</reference>
<dbReference type="EMBL" id="MU864606">
    <property type="protein sequence ID" value="KAK4182832.1"/>
    <property type="molecule type" value="Genomic_DNA"/>
</dbReference>
<feature type="region of interest" description="Disordered" evidence="2">
    <location>
        <begin position="1"/>
        <end position="29"/>
    </location>
</feature>
<dbReference type="Proteomes" id="UP001302126">
    <property type="component" value="Unassembled WGS sequence"/>
</dbReference>
<feature type="compositionally biased region" description="Basic and acidic residues" evidence="2">
    <location>
        <begin position="517"/>
        <end position="532"/>
    </location>
</feature>
<evidence type="ECO:0000256" key="1">
    <source>
        <dbReference type="SAM" id="Coils"/>
    </source>
</evidence>
<evidence type="ECO:0000313" key="4">
    <source>
        <dbReference type="Proteomes" id="UP001302126"/>
    </source>
</evidence>
<feature type="compositionally biased region" description="Basic and acidic residues" evidence="2">
    <location>
        <begin position="488"/>
        <end position="502"/>
    </location>
</feature>
<comment type="caution">
    <text evidence="3">The sequence shown here is derived from an EMBL/GenBank/DDBJ whole genome shotgun (WGS) entry which is preliminary data.</text>
</comment>
<evidence type="ECO:0000256" key="2">
    <source>
        <dbReference type="SAM" id="MobiDB-lite"/>
    </source>
</evidence>
<name>A0AAN6WM50_9PEZI</name>
<gene>
    <name evidence="3" type="ORF">QBC35DRAFT_478724</name>
</gene>
<feature type="compositionally biased region" description="Polar residues" evidence="2">
    <location>
        <begin position="15"/>
        <end position="29"/>
    </location>
</feature>
<dbReference type="AlphaFoldDB" id="A0AAN6WM50"/>
<proteinExistence type="predicted"/>
<feature type="region of interest" description="Disordered" evidence="2">
    <location>
        <begin position="476"/>
        <end position="532"/>
    </location>
</feature>
<feature type="compositionally biased region" description="Basic residues" evidence="2">
    <location>
        <begin position="1"/>
        <end position="13"/>
    </location>
</feature>